<evidence type="ECO:0000256" key="5">
    <source>
        <dbReference type="RuleBase" id="RU363041"/>
    </source>
</evidence>
<dbReference type="PANTHER" id="PTHR43483">
    <property type="entry name" value="MEMBRANE TRANSPORTER PROTEIN HI_0806-RELATED"/>
    <property type="match status" value="1"/>
</dbReference>
<organism evidence="6 7">
    <name type="scientific">Paenibacillus lautus</name>
    <name type="common">Bacillus lautus</name>
    <dbReference type="NCBI Taxonomy" id="1401"/>
    <lineage>
        <taxon>Bacteria</taxon>
        <taxon>Bacillati</taxon>
        <taxon>Bacillota</taxon>
        <taxon>Bacilli</taxon>
        <taxon>Bacillales</taxon>
        <taxon>Paenibacillaceae</taxon>
        <taxon>Paenibacillus</taxon>
    </lineage>
</organism>
<evidence type="ECO:0000256" key="2">
    <source>
        <dbReference type="ARBA" id="ARBA00022692"/>
    </source>
</evidence>
<evidence type="ECO:0000313" key="6">
    <source>
        <dbReference type="EMBL" id="OME94693.1"/>
    </source>
</evidence>
<gene>
    <name evidence="6" type="ORF">BK123_06115</name>
</gene>
<dbReference type="AlphaFoldDB" id="A0A1R1B538"/>
<keyword evidence="4 5" id="KW-0472">Membrane</keyword>
<feature type="transmembrane region" description="Helical" evidence="5">
    <location>
        <begin position="246"/>
        <end position="264"/>
    </location>
</feature>
<feature type="transmembrane region" description="Helical" evidence="5">
    <location>
        <begin position="6"/>
        <end position="36"/>
    </location>
</feature>
<keyword evidence="3 5" id="KW-1133">Transmembrane helix</keyword>
<evidence type="ECO:0000313" key="7">
    <source>
        <dbReference type="Proteomes" id="UP000187074"/>
    </source>
</evidence>
<dbReference type="Pfam" id="PF01925">
    <property type="entry name" value="TauE"/>
    <property type="match status" value="1"/>
</dbReference>
<proteinExistence type="inferred from homology"/>
<comment type="similarity">
    <text evidence="5">Belongs to the 4-toluene sulfonate uptake permease (TSUP) (TC 2.A.102) family.</text>
</comment>
<dbReference type="GO" id="GO:0005886">
    <property type="term" value="C:plasma membrane"/>
    <property type="evidence" value="ECO:0007669"/>
    <property type="project" value="UniProtKB-SubCell"/>
</dbReference>
<evidence type="ECO:0000256" key="1">
    <source>
        <dbReference type="ARBA" id="ARBA00004141"/>
    </source>
</evidence>
<dbReference type="Proteomes" id="UP000187074">
    <property type="component" value="Unassembled WGS sequence"/>
</dbReference>
<keyword evidence="2 5" id="KW-0812">Transmembrane</keyword>
<evidence type="ECO:0000256" key="4">
    <source>
        <dbReference type="ARBA" id="ARBA00023136"/>
    </source>
</evidence>
<dbReference type="EMBL" id="MRTF01000002">
    <property type="protein sequence ID" value="OME94693.1"/>
    <property type="molecule type" value="Genomic_DNA"/>
</dbReference>
<feature type="transmembrane region" description="Helical" evidence="5">
    <location>
        <begin position="176"/>
        <end position="200"/>
    </location>
</feature>
<evidence type="ECO:0000256" key="3">
    <source>
        <dbReference type="ARBA" id="ARBA00022989"/>
    </source>
</evidence>
<dbReference type="OrthoDB" id="457670at2"/>
<sequence length="265" mass="28411">MALIAFTLIGVFIGVLSSLFGLGGGFVVVPILYVFLPHVVPAEYVMHTAVGTSLAVMIINSTNSTYNHSKQGNINWMVFRQLAGFIASGALIGGLLARYIDGGLLKCAFIMLLCYVIISNLYKKTANSNDEFPISPLPGRISRFVIGSFIGIISTLLGIGGSVMTIPYLRKYGMRMLHAVALATPLGLPVAIVGASTYLASGLRVAGMPDSTIGFIYIPALIGLSLGGLIGVPIGRRWAQKIPDTLFFRIYLWLLIIVVITMIIE</sequence>
<feature type="transmembrane region" description="Helical" evidence="5">
    <location>
        <begin position="78"/>
        <end position="97"/>
    </location>
</feature>
<keyword evidence="5" id="KW-1003">Cell membrane</keyword>
<dbReference type="RefSeq" id="WP_076321514.1">
    <property type="nucleotide sequence ID" value="NZ_MRTF01000002.1"/>
</dbReference>
<feature type="transmembrane region" description="Helical" evidence="5">
    <location>
        <begin position="48"/>
        <end position="66"/>
    </location>
</feature>
<comment type="caution">
    <text evidence="6">The sequence shown here is derived from an EMBL/GenBank/DDBJ whole genome shotgun (WGS) entry which is preliminary data.</text>
</comment>
<name>A0A1R1B538_PAELA</name>
<dbReference type="PANTHER" id="PTHR43483:SF3">
    <property type="entry name" value="MEMBRANE TRANSPORTER PROTEIN HI_0806-RELATED"/>
    <property type="match status" value="1"/>
</dbReference>
<accession>A0A1R1B538</accession>
<comment type="subcellular location">
    <subcellularLocation>
        <location evidence="5">Cell membrane</location>
        <topology evidence="5">Multi-pass membrane protein</topology>
    </subcellularLocation>
    <subcellularLocation>
        <location evidence="1">Membrane</location>
        <topology evidence="1">Multi-pass membrane protein</topology>
    </subcellularLocation>
</comment>
<reference evidence="6 7" key="1">
    <citation type="submission" date="2016-11" db="EMBL/GenBank/DDBJ databases">
        <title>Paenibacillus species isolates.</title>
        <authorList>
            <person name="Beno S.M."/>
        </authorList>
    </citation>
    <scope>NUCLEOTIDE SEQUENCE [LARGE SCALE GENOMIC DNA]</scope>
    <source>
        <strain evidence="6 7">FSL F4-0100</strain>
    </source>
</reference>
<feature type="transmembrane region" description="Helical" evidence="5">
    <location>
        <begin position="212"/>
        <end position="234"/>
    </location>
</feature>
<protein>
    <recommendedName>
        <fullName evidence="5">Probable membrane transporter protein</fullName>
    </recommendedName>
</protein>
<dbReference type="STRING" id="1401.BK123_06115"/>
<feature type="transmembrane region" description="Helical" evidence="5">
    <location>
        <begin position="142"/>
        <end position="164"/>
    </location>
</feature>
<dbReference type="InterPro" id="IPR002781">
    <property type="entry name" value="TM_pro_TauE-like"/>
</dbReference>